<keyword evidence="1" id="KW-0472">Membrane</keyword>
<reference evidence="2 3" key="1">
    <citation type="submission" date="2018-11" db="EMBL/GenBank/DDBJ databases">
        <title>Genome sequencing and assembly of Clostridium tagluense strain A121.</title>
        <authorList>
            <person name="Murakami T."/>
            <person name="Segawa T."/>
            <person name="Shcherbakova V.A."/>
            <person name="Mori H."/>
            <person name="Yoshimura Y."/>
        </authorList>
    </citation>
    <scope>NUCLEOTIDE SEQUENCE [LARGE SCALE GENOMIC DNA]</scope>
    <source>
        <strain evidence="2 3">A121</strain>
    </source>
</reference>
<sequence length="55" mass="6184">MQRDNKIPVNNKNDEGCLCLVIFSSVIIAILITFPKLLLILIICAIISINSLHKY</sequence>
<organism evidence="2 3">
    <name type="scientific">Clostridium tagluense</name>
    <dbReference type="NCBI Taxonomy" id="360422"/>
    <lineage>
        <taxon>Bacteria</taxon>
        <taxon>Bacillati</taxon>
        <taxon>Bacillota</taxon>
        <taxon>Clostridia</taxon>
        <taxon>Eubacteriales</taxon>
        <taxon>Clostridiaceae</taxon>
        <taxon>Clostridium</taxon>
    </lineage>
</organism>
<dbReference type="AlphaFoldDB" id="A0A401ULK5"/>
<evidence type="ECO:0000313" key="3">
    <source>
        <dbReference type="Proteomes" id="UP000287872"/>
    </source>
</evidence>
<dbReference type="EMBL" id="BHYK01000010">
    <property type="protein sequence ID" value="GCD10408.1"/>
    <property type="molecule type" value="Genomic_DNA"/>
</dbReference>
<keyword evidence="1" id="KW-1133">Transmembrane helix</keyword>
<keyword evidence="1" id="KW-0812">Transmembrane</keyword>
<protein>
    <submittedName>
        <fullName evidence="2">Uncharacterized protein</fullName>
    </submittedName>
</protein>
<dbReference type="Proteomes" id="UP000287872">
    <property type="component" value="Unassembled WGS sequence"/>
</dbReference>
<accession>A0A401ULK5</accession>
<evidence type="ECO:0000313" key="2">
    <source>
        <dbReference type="EMBL" id="GCD10408.1"/>
    </source>
</evidence>
<dbReference type="RefSeq" id="WP_185732661.1">
    <property type="nucleotide sequence ID" value="NZ_BHYK01000010.1"/>
</dbReference>
<comment type="caution">
    <text evidence="2">The sequence shown here is derived from an EMBL/GenBank/DDBJ whole genome shotgun (WGS) entry which is preliminary data.</text>
</comment>
<evidence type="ECO:0000256" key="1">
    <source>
        <dbReference type="SAM" id="Phobius"/>
    </source>
</evidence>
<proteinExistence type="predicted"/>
<feature type="transmembrane region" description="Helical" evidence="1">
    <location>
        <begin position="20"/>
        <end position="49"/>
    </location>
</feature>
<name>A0A401ULK5_9CLOT</name>
<keyword evidence="3" id="KW-1185">Reference proteome</keyword>
<gene>
    <name evidence="2" type="ORF">Ctaglu_20310</name>
</gene>